<protein>
    <submittedName>
        <fullName evidence="4">Uncharacterized protein</fullName>
    </submittedName>
</protein>
<keyword evidence="1" id="KW-0175">Coiled coil</keyword>
<keyword evidence="3" id="KW-0812">Transmembrane</keyword>
<feature type="region of interest" description="Disordered" evidence="2">
    <location>
        <begin position="451"/>
        <end position="471"/>
    </location>
</feature>
<reference evidence="4" key="1">
    <citation type="submission" date="2021-01" db="EMBL/GenBank/DDBJ databases">
        <authorList>
            <consortium name="Genoscope - CEA"/>
            <person name="William W."/>
        </authorList>
    </citation>
    <scope>NUCLEOTIDE SEQUENCE</scope>
</reference>
<feature type="coiled-coil region" evidence="1">
    <location>
        <begin position="309"/>
        <end position="336"/>
    </location>
</feature>
<evidence type="ECO:0000256" key="1">
    <source>
        <dbReference type="SAM" id="Coils"/>
    </source>
</evidence>
<keyword evidence="3" id="KW-1133">Transmembrane helix</keyword>
<accession>A0A8S1R9J9</accession>
<dbReference type="AlphaFoldDB" id="A0A8S1R9J9"/>
<dbReference type="OrthoDB" id="303875at2759"/>
<evidence type="ECO:0000256" key="3">
    <source>
        <dbReference type="SAM" id="Phobius"/>
    </source>
</evidence>
<evidence type="ECO:0000313" key="4">
    <source>
        <dbReference type="EMBL" id="CAD8123525.1"/>
    </source>
</evidence>
<gene>
    <name evidence="4" type="ORF">PSON_ATCC_30995.1.T1450072</name>
</gene>
<dbReference type="EMBL" id="CAJJDN010000145">
    <property type="protein sequence ID" value="CAD8123525.1"/>
    <property type="molecule type" value="Genomic_DNA"/>
</dbReference>
<evidence type="ECO:0000313" key="5">
    <source>
        <dbReference type="Proteomes" id="UP000692954"/>
    </source>
</evidence>
<comment type="caution">
    <text evidence="4">The sequence shown here is derived from an EMBL/GenBank/DDBJ whole genome shotgun (WGS) entry which is preliminary data.</text>
</comment>
<sequence length="503" mass="59463">MKSPFVIENERRTKTNPDQNSLISYSTTKSYASSERKTQVKVACKVLCEMREDESSKLAMKFTQLRIVLATQSLLHKLQKYKSAKLQTYFWILQKDRKTIQANGFLDLNQTISLPPVIEDLSNNQIRQQIQPDQYQEIPIATGIVLNHVLNKIVNQQQRQALKRIKYQSNYCKGLLKISNFVKECQIRSQYLSILNIMRYHQNKKILKTSVLDQNQMIQQEDEESSINQQEEMTLKEQLAIKFASTTMLSSILNEKIKKHQFSLFFNIVRGQFQNKQLSFSQTNEITQIEQSFLEQNPNRIEIGTQRLYSILNEKLKEYFLEIKTFQQENEQENRDTVNTLISKKSSEQSDNDSYQDLYTQRILPTQSKQFEQETENGLQISERNMEFKMPCSLQHITDIDDSTKEGEQKKQESELEQQQQQQQQQRKVIQQKNKNQDLIKNAVKSYCNQQQRKQSFQETPRISQWDQSQVKDVQENKKEIKRFYIHYMIGICMTVLIILILQ</sequence>
<name>A0A8S1R9J9_9CILI</name>
<proteinExistence type="predicted"/>
<organism evidence="4 5">
    <name type="scientific">Paramecium sonneborni</name>
    <dbReference type="NCBI Taxonomy" id="65129"/>
    <lineage>
        <taxon>Eukaryota</taxon>
        <taxon>Sar</taxon>
        <taxon>Alveolata</taxon>
        <taxon>Ciliophora</taxon>
        <taxon>Intramacronucleata</taxon>
        <taxon>Oligohymenophorea</taxon>
        <taxon>Peniculida</taxon>
        <taxon>Parameciidae</taxon>
        <taxon>Paramecium</taxon>
    </lineage>
</organism>
<dbReference type="Proteomes" id="UP000692954">
    <property type="component" value="Unassembled WGS sequence"/>
</dbReference>
<feature type="transmembrane region" description="Helical" evidence="3">
    <location>
        <begin position="484"/>
        <end position="502"/>
    </location>
</feature>
<feature type="compositionally biased region" description="Low complexity" evidence="2">
    <location>
        <begin position="417"/>
        <end position="432"/>
    </location>
</feature>
<feature type="region of interest" description="Disordered" evidence="2">
    <location>
        <begin position="403"/>
        <end position="432"/>
    </location>
</feature>
<keyword evidence="5" id="KW-1185">Reference proteome</keyword>
<evidence type="ECO:0000256" key="2">
    <source>
        <dbReference type="SAM" id="MobiDB-lite"/>
    </source>
</evidence>
<feature type="region of interest" description="Disordered" evidence="2">
    <location>
        <begin position="1"/>
        <end position="21"/>
    </location>
</feature>
<feature type="compositionally biased region" description="Basic and acidic residues" evidence="2">
    <location>
        <begin position="403"/>
        <end position="414"/>
    </location>
</feature>
<keyword evidence="3" id="KW-0472">Membrane</keyword>